<protein>
    <submittedName>
        <fullName evidence="2">Uncharacterized protein</fullName>
    </submittedName>
</protein>
<dbReference type="EMBL" id="CAMXCT020004476">
    <property type="protein sequence ID" value="CAL1162623.1"/>
    <property type="molecule type" value="Genomic_DNA"/>
</dbReference>
<dbReference type="AlphaFoldDB" id="A0A9P1DFQ7"/>
<feature type="non-terminal residue" evidence="2">
    <location>
        <position position="1"/>
    </location>
</feature>
<reference evidence="3 4" key="2">
    <citation type="submission" date="2024-05" db="EMBL/GenBank/DDBJ databases">
        <authorList>
            <person name="Chen Y."/>
            <person name="Shah S."/>
            <person name="Dougan E. K."/>
            <person name="Thang M."/>
            <person name="Chan C."/>
        </authorList>
    </citation>
    <scope>NUCLEOTIDE SEQUENCE [LARGE SCALE GENOMIC DNA]</scope>
</reference>
<keyword evidence="4" id="KW-1185">Reference proteome</keyword>
<feature type="region of interest" description="Disordered" evidence="1">
    <location>
        <begin position="41"/>
        <end position="63"/>
    </location>
</feature>
<feature type="non-terminal residue" evidence="2">
    <location>
        <position position="163"/>
    </location>
</feature>
<proteinExistence type="predicted"/>
<accession>A0A9P1DFQ7</accession>
<dbReference type="EMBL" id="CAMXCT030004476">
    <property type="protein sequence ID" value="CAL4796560.1"/>
    <property type="molecule type" value="Genomic_DNA"/>
</dbReference>
<evidence type="ECO:0000313" key="2">
    <source>
        <dbReference type="EMBL" id="CAI4009248.1"/>
    </source>
</evidence>
<evidence type="ECO:0000313" key="3">
    <source>
        <dbReference type="EMBL" id="CAL4796560.1"/>
    </source>
</evidence>
<dbReference type="Proteomes" id="UP001152797">
    <property type="component" value="Unassembled WGS sequence"/>
</dbReference>
<organism evidence="2">
    <name type="scientific">Cladocopium goreaui</name>
    <dbReference type="NCBI Taxonomy" id="2562237"/>
    <lineage>
        <taxon>Eukaryota</taxon>
        <taxon>Sar</taxon>
        <taxon>Alveolata</taxon>
        <taxon>Dinophyceae</taxon>
        <taxon>Suessiales</taxon>
        <taxon>Symbiodiniaceae</taxon>
        <taxon>Cladocopium</taxon>
    </lineage>
</organism>
<name>A0A9P1DFQ7_9DINO</name>
<evidence type="ECO:0000256" key="1">
    <source>
        <dbReference type="SAM" id="MobiDB-lite"/>
    </source>
</evidence>
<evidence type="ECO:0000313" key="4">
    <source>
        <dbReference type="Proteomes" id="UP001152797"/>
    </source>
</evidence>
<sequence>DFQPFLHWCFQIPLGSTVSMLARLDMAGLSFSNADAAGSRAGEAASSTTQAHSGTDADDDSGWREEVGTVGTAGLRGGDGQLRQEQQVDGGRGVTAGHALGKVLAQRGNLQRLHQQLRKGPAVVFGHAALGRDANEAVEGQCDQLQHHDERLPWPLAEVLGAL</sequence>
<reference evidence="2" key="1">
    <citation type="submission" date="2022-10" db="EMBL/GenBank/DDBJ databases">
        <authorList>
            <person name="Chen Y."/>
            <person name="Dougan E. K."/>
            <person name="Chan C."/>
            <person name="Rhodes N."/>
            <person name="Thang M."/>
        </authorList>
    </citation>
    <scope>NUCLEOTIDE SEQUENCE</scope>
</reference>
<dbReference type="EMBL" id="CAMXCT010004476">
    <property type="protein sequence ID" value="CAI4009248.1"/>
    <property type="molecule type" value="Genomic_DNA"/>
</dbReference>
<comment type="caution">
    <text evidence="2">The sequence shown here is derived from an EMBL/GenBank/DDBJ whole genome shotgun (WGS) entry which is preliminary data.</text>
</comment>
<gene>
    <name evidence="2" type="ORF">C1SCF055_LOCUS34619</name>
</gene>